<dbReference type="AlphaFoldDB" id="A0A1M5GHU6"/>
<keyword evidence="2" id="KW-0274">FAD</keyword>
<dbReference type="Pfam" id="PF00941">
    <property type="entry name" value="FAD_binding_5"/>
    <property type="match status" value="1"/>
</dbReference>
<keyword evidence="1" id="KW-0285">Flavoprotein</keyword>
<evidence type="ECO:0000256" key="3">
    <source>
        <dbReference type="ARBA" id="ARBA00023002"/>
    </source>
</evidence>
<dbReference type="Gene3D" id="3.30.465.10">
    <property type="match status" value="1"/>
</dbReference>
<dbReference type="InterPro" id="IPR051312">
    <property type="entry name" value="Diverse_Substr_Oxidored"/>
</dbReference>
<name>A0A1M5GHU6_9BRAD</name>
<evidence type="ECO:0000313" key="6">
    <source>
        <dbReference type="Proteomes" id="UP000189796"/>
    </source>
</evidence>
<dbReference type="RefSeq" id="WP_079599499.1">
    <property type="nucleotide sequence ID" value="NZ_LT670817.1"/>
</dbReference>
<dbReference type="InterPro" id="IPR016169">
    <property type="entry name" value="FAD-bd_PCMH_sub2"/>
</dbReference>
<dbReference type="PANTHER" id="PTHR42659:SF2">
    <property type="entry name" value="XANTHINE DEHYDROGENASE SUBUNIT C-RELATED"/>
    <property type="match status" value="1"/>
</dbReference>
<organism evidence="5 6">
    <name type="scientific">Bradyrhizobium erythrophlei</name>
    <dbReference type="NCBI Taxonomy" id="1437360"/>
    <lineage>
        <taxon>Bacteria</taxon>
        <taxon>Pseudomonadati</taxon>
        <taxon>Pseudomonadota</taxon>
        <taxon>Alphaproteobacteria</taxon>
        <taxon>Hyphomicrobiales</taxon>
        <taxon>Nitrobacteraceae</taxon>
        <taxon>Bradyrhizobium</taxon>
    </lineage>
</organism>
<dbReference type="InterPro" id="IPR016166">
    <property type="entry name" value="FAD-bd_PCMH"/>
</dbReference>
<dbReference type="GO" id="GO:0071949">
    <property type="term" value="F:FAD binding"/>
    <property type="evidence" value="ECO:0007669"/>
    <property type="project" value="InterPro"/>
</dbReference>
<gene>
    <name evidence="5" type="ORF">SAMN05443248_0041</name>
</gene>
<dbReference type="InterPro" id="IPR036318">
    <property type="entry name" value="FAD-bd_PCMH-like_sf"/>
</dbReference>
<dbReference type="InterPro" id="IPR002346">
    <property type="entry name" value="Mopterin_DH_FAD-bd"/>
</dbReference>
<evidence type="ECO:0000256" key="2">
    <source>
        <dbReference type="ARBA" id="ARBA00022827"/>
    </source>
</evidence>
<dbReference type="Gene3D" id="3.30.43.10">
    <property type="entry name" value="Uridine Diphospho-n-acetylenolpyruvylglucosamine Reductase, domain 2"/>
    <property type="match status" value="1"/>
</dbReference>
<keyword evidence="3" id="KW-0560">Oxidoreductase</keyword>
<dbReference type="GO" id="GO:0016491">
    <property type="term" value="F:oxidoreductase activity"/>
    <property type="evidence" value="ECO:0007669"/>
    <property type="project" value="UniProtKB-KW"/>
</dbReference>
<sequence>MKPAPFAYHRATSIDDAIAHLKAGDAIVRPLAGGQSLVPMLNLRLAPVDKLVDLTRVAALRQTEERPDCIRYGALVTHAAFEDRRVPDASNGLMPFVGSQIAYRAVRTRGTIGGAIALADPAADWLTTIIALEAEIALAGPNGRRTMPGTDFAIGPYMTAIGDAELIEAIIVPRRPNTERWGHYKVTRKTGEYAESMAIALIDKALGKARLVVGATDGAPLVLARSSREIAAGTSGDSLAAVIRAELAESGRDFSPGKLLLHSSAAIRAVANSEKR</sequence>
<dbReference type="PROSITE" id="PS51387">
    <property type="entry name" value="FAD_PCMH"/>
    <property type="match status" value="1"/>
</dbReference>
<dbReference type="EMBL" id="LT670817">
    <property type="protein sequence ID" value="SHG03278.1"/>
    <property type="molecule type" value="Genomic_DNA"/>
</dbReference>
<evidence type="ECO:0000259" key="4">
    <source>
        <dbReference type="PROSITE" id="PS51387"/>
    </source>
</evidence>
<dbReference type="OrthoDB" id="9793944at2"/>
<evidence type="ECO:0000256" key="1">
    <source>
        <dbReference type="ARBA" id="ARBA00022630"/>
    </source>
</evidence>
<dbReference type="PANTHER" id="PTHR42659">
    <property type="entry name" value="XANTHINE DEHYDROGENASE SUBUNIT C-RELATED"/>
    <property type="match status" value="1"/>
</dbReference>
<dbReference type="SUPFAM" id="SSF56176">
    <property type="entry name" value="FAD-binding/transporter-associated domain-like"/>
    <property type="match status" value="1"/>
</dbReference>
<protein>
    <submittedName>
        <fullName evidence="5">Carbon-monoxide dehydrogenase medium subunit</fullName>
    </submittedName>
</protein>
<proteinExistence type="predicted"/>
<dbReference type="Proteomes" id="UP000189796">
    <property type="component" value="Chromosome I"/>
</dbReference>
<dbReference type="InterPro" id="IPR016167">
    <property type="entry name" value="FAD-bd_PCMH_sub1"/>
</dbReference>
<accession>A0A1M5GHU6</accession>
<evidence type="ECO:0000313" key="5">
    <source>
        <dbReference type="EMBL" id="SHG03278.1"/>
    </source>
</evidence>
<feature type="domain" description="FAD-binding PCMH-type" evidence="4">
    <location>
        <begin position="1"/>
        <end position="177"/>
    </location>
</feature>
<reference evidence="5 6" key="1">
    <citation type="submission" date="2016-11" db="EMBL/GenBank/DDBJ databases">
        <authorList>
            <person name="Jaros S."/>
            <person name="Januszkiewicz K."/>
            <person name="Wedrychowicz H."/>
        </authorList>
    </citation>
    <scope>NUCLEOTIDE SEQUENCE [LARGE SCALE GENOMIC DNA]</scope>
    <source>
        <strain evidence="5 6">GAS138</strain>
    </source>
</reference>